<dbReference type="InterPro" id="IPR002347">
    <property type="entry name" value="SDR_fam"/>
</dbReference>
<keyword evidence="1" id="KW-0560">Oxidoreductase</keyword>
<reference evidence="2" key="1">
    <citation type="submission" date="2019-04" db="EMBL/GenBank/DDBJ databases">
        <title>Friends and foes A comparative genomics studyof 23 Aspergillus species from section Flavi.</title>
        <authorList>
            <consortium name="DOE Joint Genome Institute"/>
            <person name="Kjaerbolling I."/>
            <person name="Vesth T."/>
            <person name="Frisvad J.C."/>
            <person name="Nybo J.L."/>
            <person name="Theobald S."/>
            <person name="Kildgaard S."/>
            <person name="Isbrandt T."/>
            <person name="Kuo A."/>
            <person name="Sato A."/>
            <person name="Lyhne E.K."/>
            <person name="Kogle M.E."/>
            <person name="Wiebenga A."/>
            <person name="Kun R.S."/>
            <person name="Lubbers R.J."/>
            <person name="Makela M.R."/>
            <person name="Barry K."/>
            <person name="Chovatia M."/>
            <person name="Clum A."/>
            <person name="Daum C."/>
            <person name="Haridas S."/>
            <person name="He G."/>
            <person name="LaButti K."/>
            <person name="Lipzen A."/>
            <person name="Mondo S."/>
            <person name="Riley R."/>
            <person name="Salamov A."/>
            <person name="Simmons B.A."/>
            <person name="Magnuson J.K."/>
            <person name="Henrissat B."/>
            <person name="Mortensen U.H."/>
            <person name="Larsen T.O."/>
            <person name="Devries R.P."/>
            <person name="Grigoriev I.V."/>
            <person name="Machida M."/>
            <person name="Baker S.E."/>
            <person name="Andersen M.R."/>
        </authorList>
    </citation>
    <scope>NUCLEOTIDE SEQUENCE [LARGE SCALE GENOMIC DNA]</scope>
    <source>
        <strain evidence="2">IBT 14317</strain>
    </source>
</reference>
<dbReference type="PANTHER" id="PTHR47534:SF2">
    <property type="entry name" value="KETOREDUCTASE (KR) DOMAIN-CONTAINING PROTEIN-RELATED"/>
    <property type="match status" value="1"/>
</dbReference>
<dbReference type="AlphaFoldDB" id="A0A5N7CBK0"/>
<dbReference type="SUPFAM" id="SSF51735">
    <property type="entry name" value="NAD(P)-binding Rossmann-fold domains"/>
    <property type="match status" value="1"/>
</dbReference>
<dbReference type="EMBL" id="ML735247">
    <property type="protein sequence ID" value="KAE8391247.1"/>
    <property type="molecule type" value="Genomic_DNA"/>
</dbReference>
<dbReference type="Proteomes" id="UP000326877">
    <property type="component" value="Unassembled WGS sequence"/>
</dbReference>
<proteinExistence type="predicted"/>
<evidence type="ECO:0000256" key="1">
    <source>
        <dbReference type="ARBA" id="ARBA00023002"/>
    </source>
</evidence>
<dbReference type="Pfam" id="PF00106">
    <property type="entry name" value="adh_short"/>
    <property type="match status" value="1"/>
</dbReference>
<dbReference type="InterPro" id="IPR036291">
    <property type="entry name" value="NAD(P)-bd_dom_sf"/>
</dbReference>
<dbReference type="OrthoDB" id="2898509at2759"/>
<dbReference type="Gene3D" id="3.40.50.720">
    <property type="entry name" value="NAD(P)-binding Rossmann-like Domain"/>
    <property type="match status" value="1"/>
</dbReference>
<protein>
    <recommendedName>
        <fullName evidence="3">Short-chain dehydrogenase/reductase</fullName>
    </recommendedName>
</protein>
<evidence type="ECO:0008006" key="3">
    <source>
        <dbReference type="Google" id="ProtNLM"/>
    </source>
</evidence>
<sequence>MSRGSLCVQTPLESTGSSSHQKAYRIVSLQDVRAHKASLKNLGPGLVACIPVGGTSGIGLYTAREFVRYTISPRVYLVGRNEVEAKRTIDELHSVNPDGKVQFIKSDVSLLKEVDKACDEILRTANRVNLLFLSCGMMSTGGRDETTEGLDKSSACHYYARMRFINRLLPRLARAAGDDSNPSLSRVVSVLGAGHESKLYLDDLDLKKNYSVSNCAGQATTMTSLIMGEFARRHPSTTFIHAYPGIVKSGIARGLGPMMRYVAGAVMFLGHPWMVPQRESGERNLFASTRESSTSAIGADGVRGSGAYLVHWDGSEVGKEKVLRVYQEGDVSETVWEHTLEVLNSC</sequence>
<accession>A0A5N7CBK0</accession>
<dbReference type="InterPro" id="IPR052228">
    <property type="entry name" value="Sec_Metab_Biosynth_Oxidored"/>
</dbReference>
<gene>
    <name evidence="2" type="ORF">BDV23DRAFT_171823</name>
</gene>
<name>A0A5N7CBK0_PETAA</name>
<dbReference type="PANTHER" id="PTHR47534">
    <property type="entry name" value="YALI0E05731P"/>
    <property type="match status" value="1"/>
</dbReference>
<organism evidence="2">
    <name type="scientific">Petromyces alliaceus</name>
    <name type="common">Aspergillus alliaceus</name>
    <dbReference type="NCBI Taxonomy" id="209559"/>
    <lineage>
        <taxon>Eukaryota</taxon>
        <taxon>Fungi</taxon>
        <taxon>Dikarya</taxon>
        <taxon>Ascomycota</taxon>
        <taxon>Pezizomycotina</taxon>
        <taxon>Eurotiomycetes</taxon>
        <taxon>Eurotiomycetidae</taxon>
        <taxon>Eurotiales</taxon>
        <taxon>Aspergillaceae</taxon>
        <taxon>Aspergillus</taxon>
        <taxon>Aspergillus subgen. Circumdati</taxon>
    </lineage>
</organism>
<dbReference type="GO" id="GO:0016491">
    <property type="term" value="F:oxidoreductase activity"/>
    <property type="evidence" value="ECO:0007669"/>
    <property type="project" value="UniProtKB-KW"/>
</dbReference>
<evidence type="ECO:0000313" key="2">
    <source>
        <dbReference type="EMBL" id="KAE8391247.1"/>
    </source>
</evidence>